<proteinExistence type="predicted"/>
<evidence type="ECO:0000313" key="2">
    <source>
        <dbReference type="Proteomes" id="UP000790709"/>
    </source>
</evidence>
<accession>A0ACB8BAE2</accession>
<name>A0ACB8BAE2_9AGAM</name>
<keyword evidence="2" id="KW-1185">Reference proteome</keyword>
<reference evidence="1" key="1">
    <citation type="journal article" date="2021" name="New Phytol.">
        <title>Evolutionary innovations through gain and loss of genes in the ectomycorrhizal Boletales.</title>
        <authorList>
            <person name="Wu G."/>
            <person name="Miyauchi S."/>
            <person name="Morin E."/>
            <person name="Kuo A."/>
            <person name="Drula E."/>
            <person name="Varga T."/>
            <person name="Kohler A."/>
            <person name="Feng B."/>
            <person name="Cao Y."/>
            <person name="Lipzen A."/>
            <person name="Daum C."/>
            <person name="Hundley H."/>
            <person name="Pangilinan J."/>
            <person name="Johnson J."/>
            <person name="Barry K."/>
            <person name="LaButti K."/>
            <person name="Ng V."/>
            <person name="Ahrendt S."/>
            <person name="Min B."/>
            <person name="Choi I.G."/>
            <person name="Park H."/>
            <person name="Plett J.M."/>
            <person name="Magnuson J."/>
            <person name="Spatafora J.W."/>
            <person name="Nagy L.G."/>
            <person name="Henrissat B."/>
            <person name="Grigoriev I.V."/>
            <person name="Yang Z.L."/>
            <person name="Xu J."/>
            <person name="Martin F.M."/>
        </authorList>
    </citation>
    <scope>NUCLEOTIDE SEQUENCE</scope>
    <source>
        <strain evidence="1">KUC20120723A-06</strain>
    </source>
</reference>
<sequence length="67" mass="7526">SSLLPPVVEAQFTLLHELLNDVGCTMDKLETLCPLIRKTPKLRELAESVEVCRSDARAQIRALHDKL</sequence>
<feature type="non-terminal residue" evidence="1">
    <location>
        <position position="67"/>
    </location>
</feature>
<organism evidence="1 2">
    <name type="scientific">Leucogyrophana mollusca</name>
    <dbReference type="NCBI Taxonomy" id="85980"/>
    <lineage>
        <taxon>Eukaryota</taxon>
        <taxon>Fungi</taxon>
        <taxon>Dikarya</taxon>
        <taxon>Basidiomycota</taxon>
        <taxon>Agaricomycotina</taxon>
        <taxon>Agaricomycetes</taxon>
        <taxon>Agaricomycetidae</taxon>
        <taxon>Boletales</taxon>
        <taxon>Boletales incertae sedis</taxon>
        <taxon>Leucogyrophana</taxon>
    </lineage>
</organism>
<protein>
    <submittedName>
        <fullName evidence="1">Uncharacterized protein</fullName>
    </submittedName>
</protein>
<dbReference type="Proteomes" id="UP000790709">
    <property type="component" value="Unassembled WGS sequence"/>
</dbReference>
<dbReference type="EMBL" id="MU266485">
    <property type="protein sequence ID" value="KAH7922422.1"/>
    <property type="molecule type" value="Genomic_DNA"/>
</dbReference>
<feature type="non-terminal residue" evidence="1">
    <location>
        <position position="1"/>
    </location>
</feature>
<evidence type="ECO:0000313" key="1">
    <source>
        <dbReference type="EMBL" id="KAH7922422.1"/>
    </source>
</evidence>
<gene>
    <name evidence="1" type="ORF">BV22DRAFT_967364</name>
</gene>
<comment type="caution">
    <text evidence="1">The sequence shown here is derived from an EMBL/GenBank/DDBJ whole genome shotgun (WGS) entry which is preliminary data.</text>
</comment>